<evidence type="ECO:0000313" key="4">
    <source>
        <dbReference type="Proteomes" id="UP000076881"/>
    </source>
</evidence>
<evidence type="ECO:0000256" key="2">
    <source>
        <dbReference type="SAM" id="Phobius"/>
    </source>
</evidence>
<keyword evidence="4" id="KW-1185">Reference proteome</keyword>
<organism evidence="3 4">
    <name type="scientific">Akanthomyces lecanii RCEF 1005</name>
    <dbReference type="NCBI Taxonomy" id="1081108"/>
    <lineage>
        <taxon>Eukaryota</taxon>
        <taxon>Fungi</taxon>
        <taxon>Dikarya</taxon>
        <taxon>Ascomycota</taxon>
        <taxon>Pezizomycotina</taxon>
        <taxon>Sordariomycetes</taxon>
        <taxon>Hypocreomycetidae</taxon>
        <taxon>Hypocreales</taxon>
        <taxon>Cordycipitaceae</taxon>
        <taxon>Akanthomyces</taxon>
        <taxon>Cordyceps confragosa</taxon>
    </lineage>
</organism>
<comment type="caution">
    <text evidence="3">The sequence shown here is derived from an EMBL/GenBank/DDBJ whole genome shotgun (WGS) entry which is preliminary data.</text>
</comment>
<accession>A0A168JB71</accession>
<evidence type="ECO:0000313" key="3">
    <source>
        <dbReference type="EMBL" id="OAA80214.1"/>
    </source>
</evidence>
<dbReference type="AlphaFoldDB" id="A0A168JB71"/>
<protein>
    <submittedName>
        <fullName evidence="3">Uncharacterized protein</fullName>
    </submittedName>
</protein>
<keyword evidence="2" id="KW-1133">Transmembrane helix</keyword>
<feature type="region of interest" description="Disordered" evidence="1">
    <location>
        <begin position="125"/>
        <end position="152"/>
    </location>
</feature>
<evidence type="ECO:0000256" key="1">
    <source>
        <dbReference type="SAM" id="MobiDB-lite"/>
    </source>
</evidence>
<proteinExistence type="predicted"/>
<feature type="transmembrane region" description="Helical" evidence="2">
    <location>
        <begin position="187"/>
        <end position="209"/>
    </location>
</feature>
<keyword evidence="2" id="KW-0472">Membrane</keyword>
<dbReference type="STRING" id="1081108.A0A168JB71"/>
<dbReference type="CDD" id="cd12087">
    <property type="entry name" value="TM_EGFR-like"/>
    <property type="match status" value="1"/>
</dbReference>
<gene>
    <name evidence="3" type="ORF">LEL_03700</name>
</gene>
<name>A0A168JB71_CORDF</name>
<dbReference type="EMBL" id="AZHF01000002">
    <property type="protein sequence ID" value="OAA80214.1"/>
    <property type="molecule type" value="Genomic_DNA"/>
</dbReference>
<dbReference type="Proteomes" id="UP000076881">
    <property type="component" value="Unassembled WGS sequence"/>
</dbReference>
<dbReference type="OrthoDB" id="3692311at2759"/>
<sequence length="325" mass="34083">MTFSNSFGIRCVGNAAFYASKNVSAFLGCCTIDPGTTDDGLCPDDKLQPATFDPAAYSNIMAQECMGNDDTTMWYTCTSTSPPFLGCCSENPCAKGSCSPSALRAAKLSSNKMNASLFLGGALPAKPSAKPSAQPSTTTTTTTTTTMKTSVQASAATSATTVTLTPSASATAASGGSGHQRIHPATVAGIVIGTVAAIMAVAVTIFWWMRRRYEHTKESAFKVRSVSKITSDTPFTADSTLSRLYNAYYPHPSHSSTVSGYHPRLGPASAGNPVPINYHKALVAKKTVDSVELPGSVYFKTPAQPPLAMELSPRSPHNHQSFAAI</sequence>
<keyword evidence="2" id="KW-0812">Transmembrane</keyword>
<reference evidence="3 4" key="1">
    <citation type="journal article" date="2016" name="Genome Biol. Evol.">
        <title>Divergent and convergent evolution of fungal pathogenicity.</title>
        <authorList>
            <person name="Shang Y."/>
            <person name="Xiao G."/>
            <person name="Zheng P."/>
            <person name="Cen K."/>
            <person name="Zhan S."/>
            <person name="Wang C."/>
        </authorList>
    </citation>
    <scope>NUCLEOTIDE SEQUENCE [LARGE SCALE GENOMIC DNA]</scope>
    <source>
        <strain evidence="3 4">RCEF 1005</strain>
    </source>
</reference>